<feature type="region of interest" description="Disordered" evidence="1">
    <location>
        <begin position="90"/>
        <end position="109"/>
    </location>
</feature>
<feature type="region of interest" description="Disordered" evidence="1">
    <location>
        <begin position="1"/>
        <end position="35"/>
    </location>
</feature>
<accession>A0A9Q3JSK1</accession>
<comment type="caution">
    <text evidence="2">The sequence shown here is derived from an EMBL/GenBank/DDBJ whole genome shotgun (WGS) entry which is preliminary data.</text>
</comment>
<organism evidence="2 3">
    <name type="scientific">Austropuccinia psidii MF-1</name>
    <dbReference type="NCBI Taxonomy" id="1389203"/>
    <lineage>
        <taxon>Eukaryota</taxon>
        <taxon>Fungi</taxon>
        <taxon>Dikarya</taxon>
        <taxon>Basidiomycota</taxon>
        <taxon>Pucciniomycotina</taxon>
        <taxon>Pucciniomycetes</taxon>
        <taxon>Pucciniales</taxon>
        <taxon>Sphaerophragmiaceae</taxon>
        <taxon>Austropuccinia</taxon>
    </lineage>
</organism>
<keyword evidence="3" id="KW-1185">Reference proteome</keyword>
<protein>
    <submittedName>
        <fullName evidence="2">Uncharacterized protein</fullName>
    </submittedName>
</protein>
<dbReference type="OrthoDB" id="2157866at2759"/>
<name>A0A9Q3JSK1_9BASI</name>
<evidence type="ECO:0000313" key="2">
    <source>
        <dbReference type="EMBL" id="MBW0567571.1"/>
    </source>
</evidence>
<reference evidence="2" key="1">
    <citation type="submission" date="2021-03" db="EMBL/GenBank/DDBJ databases">
        <title>Draft genome sequence of rust myrtle Austropuccinia psidii MF-1, a brazilian biotype.</title>
        <authorList>
            <person name="Quecine M.C."/>
            <person name="Pachon D.M.R."/>
            <person name="Bonatelli M.L."/>
            <person name="Correr F.H."/>
            <person name="Franceschini L.M."/>
            <person name="Leite T.F."/>
            <person name="Margarido G.R.A."/>
            <person name="Almeida C.A."/>
            <person name="Ferrarezi J.A."/>
            <person name="Labate C.A."/>
        </authorList>
    </citation>
    <scope>NUCLEOTIDE SEQUENCE</scope>
    <source>
        <strain evidence="2">MF-1</strain>
    </source>
</reference>
<evidence type="ECO:0000313" key="3">
    <source>
        <dbReference type="Proteomes" id="UP000765509"/>
    </source>
</evidence>
<sequence length="144" mass="16915">MECQQAVQDPGKKGVSRHFQSHRRTSEPDRDYSYPFRLTRSKPARLHSSFISFRHQKISDKESPFFTIPGNSQEKKRIKREKHDFFQPETERVRTNDPEAVGLGERNTQEPEIAINTFNRIRSHDNSNITPTQNKHSFLHLIVT</sequence>
<dbReference type="EMBL" id="AVOT02081074">
    <property type="protein sequence ID" value="MBW0567571.1"/>
    <property type="molecule type" value="Genomic_DNA"/>
</dbReference>
<evidence type="ECO:0000256" key="1">
    <source>
        <dbReference type="SAM" id="MobiDB-lite"/>
    </source>
</evidence>
<feature type="compositionally biased region" description="Basic residues" evidence="1">
    <location>
        <begin position="14"/>
        <end position="23"/>
    </location>
</feature>
<gene>
    <name evidence="2" type="ORF">O181_107286</name>
</gene>
<dbReference type="AlphaFoldDB" id="A0A9Q3JSK1"/>
<dbReference type="Proteomes" id="UP000765509">
    <property type="component" value="Unassembled WGS sequence"/>
</dbReference>
<proteinExistence type="predicted"/>